<dbReference type="PANTHER" id="PTHR47495">
    <property type="entry name" value="ALDEHYDE DEHYDROGENASE"/>
    <property type="match status" value="1"/>
</dbReference>
<dbReference type="InterPro" id="IPR012368">
    <property type="entry name" value="OxRdtase_Mopterin-bd_su_IorB"/>
</dbReference>
<dbReference type="Gene3D" id="3.30.365.10">
    <property type="entry name" value="Aldehyde oxidase/xanthine dehydrogenase, molybdopterin binding domain"/>
    <property type="match status" value="3"/>
</dbReference>
<accession>A0A074L0Z8</accession>
<dbReference type="SUPFAM" id="SSF56003">
    <property type="entry name" value="Molybdenum cofactor-binding domain"/>
    <property type="match status" value="2"/>
</dbReference>
<feature type="domain" description="Aldehyde oxidase/xanthine dehydrogenase a/b hammerhead" evidence="1">
    <location>
        <begin position="207"/>
        <end position="287"/>
    </location>
</feature>
<dbReference type="PIRSF" id="PIRSF036389">
    <property type="entry name" value="IOR_B"/>
    <property type="match status" value="1"/>
</dbReference>
<organism evidence="2 3">
    <name type="scientific">Anditalea andensis</name>
    <dbReference type="NCBI Taxonomy" id="1048983"/>
    <lineage>
        <taxon>Bacteria</taxon>
        <taxon>Pseudomonadati</taxon>
        <taxon>Bacteroidota</taxon>
        <taxon>Cytophagia</taxon>
        <taxon>Cytophagales</taxon>
        <taxon>Cytophagaceae</taxon>
        <taxon>Anditalea</taxon>
    </lineage>
</organism>
<dbReference type="EMBL" id="JMIH01000014">
    <property type="protein sequence ID" value="KEO74839.1"/>
    <property type="molecule type" value="Genomic_DNA"/>
</dbReference>
<name>A0A074L0Z8_9BACT</name>
<keyword evidence="3" id="KW-1185">Reference proteome</keyword>
<reference evidence="2 3" key="1">
    <citation type="submission" date="2014-04" db="EMBL/GenBank/DDBJ databases">
        <title>Characterization and application of a salt tolerant electro-active bacterium.</title>
        <authorList>
            <person name="Yang L."/>
            <person name="Wei S."/>
            <person name="Tay Q.X.M."/>
        </authorList>
    </citation>
    <scope>NUCLEOTIDE SEQUENCE [LARGE SCALE GENOMIC DNA]</scope>
    <source>
        <strain evidence="2 3">LY1</strain>
    </source>
</reference>
<dbReference type="AlphaFoldDB" id="A0A074L0Z8"/>
<dbReference type="GO" id="GO:0016491">
    <property type="term" value="F:oxidoreductase activity"/>
    <property type="evidence" value="ECO:0007669"/>
    <property type="project" value="InterPro"/>
</dbReference>
<evidence type="ECO:0000313" key="2">
    <source>
        <dbReference type="EMBL" id="KEO74839.1"/>
    </source>
</evidence>
<evidence type="ECO:0000259" key="1">
    <source>
        <dbReference type="SMART" id="SM01008"/>
    </source>
</evidence>
<comment type="caution">
    <text evidence="2">The sequence shown here is derived from an EMBL/GenBank/DDBJ whole genome shotgun (WGS) entry which is preliminary data.</text>
</comment>
<dbReference type="STRING" id="1048983.EL17_03945"/>
<dbReference type="Gene3D" id="3.90.1170.50">
    <property type="entry name" value="Aldehyde oxidase/xanthine dehydrogenase, a/b hammerhead"/>
    <property type="match status" value="1"/>
</dbReference>
<dbReference type="PANTHER" id="PTHR47495:SF1">
    <property type="entry name" value="BLL3820 PROTEIN"/>
    <property type="match status" value="1"/>
</dbReference>
<dbReference type="eggNOG" id="COG1529">
    <property type="taxonomic scope" value="Bacteria"/>
</dbReference>
<dbReference type="InterPro" id="IPR000674">
    <property type="entry name" value="Ald_Oxase/Xan_DH_a/b"/>
</dbReference>
<dbReference type="InterPro" id="IPR046867">
    <property type="entry name" value="AldOxase/xan_DH_MoCoBD2"/>
</dbReference>
<dbReference type="Proteomes" id="UP000027821">
    <property type="component" value="Unassembled WGS sequence"/>
</dbReference>
<dbReference type="OrthoDB" id="9767994at2"/>
<dbReference type="Pfam" id="PF02738">
    <property type="entry name" value="MoCoBD_1"/>
    <property type="match status" value="1"/>
</dbReference>
<dbReference type="InterPro" id="IPR052516">
    <property type="entry name" value="N-heterocyclic_Hydroxylase"/>
</dbReference>
<dbReference type="InterPro" id="IPR037165">
    <property type="entry name" value="AldOxase/xan_DH_Mopterin-bd_sf"/>
</dbReference>
<dbReference type="SMART" id="SM01008">
    <property type="entry name" value="Ald_Xan_dh_C"/>
    <property type="match status" value="1"/>
</dbReference>
<sequence length="728" mass="79581">MSAYPSNANRRSFLKQTGRILIGFNLLPLGFCSLQAEGEGEGPSSDKINIDSWIRIGADGQVTILTGKMELGQGIKTAIMQIAAEELDVHMDRVNIIIADTAHTPDERYTSGSASIEGGGMTIRKAAASARHILMDMAAKKLDLNKNILSVADGVVSDGKSSISYWELLTGKRLEGKLLDEVMVKAPADYSLVGTSYPRKDIIDMVSGGEVYVQDLKLPGMLHARVYRPPSYAAKATSVPGEIVNDMPGVVKLVRNGNFIGVIAKEEFQAVKALQVLQAESKWEQSSLYPTQDLLLAKMKEQAKGEEVEKTLKGSFSSNDQTIHALYTKPYQMHASIGPSCALALFDDNGLMVWSHTQGVYPLRKTLADLLDLPEEAIRVKGVPGAGCYGHNGADDVAADAAILAKAYPGFPIRVQWMRYDEHAWEPYGSAMAFELSGNVKNGKISSWQTKLWSDTHSSRPGGKAGHFIAARSLENPREFDAGGYSAGSYRNSIPLYDFPREIIHHKYSGPLRTSALRSLGAYGNVFALESFMDELAYSIQEDPVKFRLDHLKDERAKDVIRMVADKAGWDSGDRKSGMGIAFAQYKNTAAYLAVVVKVVADYINQTYRIGKMTAVIDAGQVINPDGLRNQTEGGMLQAASWTLFEEVKYDESGITSTNWETYPIMRFASVPEIDVHIIERSLEKPLGAGEAAQGPVGAAIANAVFNATGSRLRDLPLRPEKIDWNKL</sequence>
<dbReference type="RefSeq" id="WP_035071122.1">
    <property type="nucleotide sequence ID" value="NZ_JMIH01000014.1"/>
</dbReference>
<evidence type="ECO:0000313" key="3">
    <source>
        <dbReference type="Proteomes" id="UP000027821"/>
    </source>
</evidence>
<protein>
    <recommendedName>
        <fullName evidence="1">Aldehyde oxidase/xanthine dehydrogenase a/b hammerhead domain-containing protein</fullName>
    </recommendedName>
</protein>
<dbReference type="InterPro" id="IPR008274">
    <property type="entry name" value="AldOxase/xan_DH_MoCoBD1"/>
</dbReference>
<dbReference type="Pfam" id="PF20256">
    <property type="entry name" value="MoCoBD_2"/>
    <property type="match status" value="2"/>
</dbReference>
<gene>
    <name evidence="2" type="ORF">EL17_03945</name>
</gene>
<proteinExistence type="predicted"/>